<dbReference type="InterPro" id="IPR050792">
    <property type="entry name" value="ADP-ribosylglycohydrolase"/>
</dbReference>
<feature type="binding site" evidence="8">
    <location>
        <position position="318"/>
    </location>
    <ligand>
        <name>Mg(2+)</name>
        <dbReference type="ChEBI" id="CHEBI:18420"/>
        <label>1</label>
    </ligand>
</feature>
<dbReference type="InterPro" id="IPR005502">
    <property type="entry name" value="Ribosyl_crysJ1"/>
</dbReference>
<dbReference type="GO" id="GO:0000287">
    <property type="term" value="F:magnesium ion binding"/>
    <property type="evidence" value="ECO:0007669"/>
    <property type="project" value="InterPro"/>
</dbReference>
<comment type="cofactor">
    <cofactor evidence="8">
        <name>Mg(2+)</name>
        <dbReference type="ChEBI" id="CHEBI:18420"/>
    </cofactor>
    <text evidence="8">Binds 2 magnesium ions per subunit.</text>
</comment>
<evidence type="ECO:0000256" key="3">
    <source>
        <dbReference type="ARBA" id="ARBA00049582"/>
    </source>
</evidence>
<evidence type="ECO:0000256" key="4">
    <source>
        <dbReference type="ARBA" id="ARBA00049725"/>
    </source>
</evidence>
<gene>
    <name evidence="9" type="primary">Adprh</name>
    <name evidence="9" type="ORF">AWC38_SpisGene8379</name>
</gene>
<reference evidence="10" key="1">
    <citation type="journal article" date="2017" name="bioRxiv">
        <title>Comparative analysis of the genomes of Stylophora pistillata and Acropora digitifera provides evidence for extensive differences between species of corals.</title>
        <authorList>
            <person name="Voolstra C.R."/>
            <person name="Li Y."/>
            <person name="Liew Y.J."/>
            <person name="Baumgarten S."/>
            <person name="Zoccola D."/>
            <person name="Flot J.-F."/>
            <person name="Tambutte S."/>
            <person name="Allemand D."/>
            <person name="Aranda M."/>
        </authorList>
    </citation>
    <scope>NUCLEOTIDE SEQUENCE [LARGE SCALE GENOMIC DNA]</scope>
</reference>
<keyword evidence="8" id="KW-0479">Metal-binding</keyword>
<dbReference type="AlphaFoldDB" id="A0A2B4S8F1"/>
<dbReference type="EC" id="3.2.2.19" evidence="4"/>
<dbReference type="STRING" id="50429.A0A2B4S8F1"/>
<evidence type="ECO:0000256" key="7">
    <source>
        <dbReference type="ARBA" id="ARBA00049810"/>
    </source>
</evidence>
<dbReference type="PANTHER" id="PTHR16222:SF26">
    <property type="entry name" value="ADP-RIBOSYLHYDROLASE ARH1"/>
    <property type="match status" value="1"/>
</dbReference>
<dbReference type="InterPro" id="IPR036705">
    <property type="entry name" value="Ribosyl_crysJ1_sf"/>
</dbReference>
<evidence type="ECO:0000313" key="10">
    <source>
        <dbReference type="Proteomes" id="UP000225706"/>
    </source>
</evidence>
<protein>
    <recommendedName>
        <fullName evidence="5">ADP-ribosylhydrolase ARH1</fullName>
        <ecNumber evidence="4">3.2.2.19</ecNumber>
    </recommendedName>
    <alternativeName>
        <fullName evidence="6">ADP-ribose-L-arginine cleaving enzyme</fullName>
    </alternativeName>
    <alternativeName>
        <fullName evidence="7">[Protein ADP-ribosylarginine] hydrolase</fullName>
    </alternativeName>
</protein>
<feature type="binding site" evidence="8">
    <location>
        <position position="315"/>
    </location>
    <ligand>
        <name>Mg(2+)</name>
        <dbReference type="ChEBI" id="CHEBI:18420"/>
        <label>1</label>
    </ligand>
</feature>
<evidence type="ECO:0000256" key="2">
    <source>
        <dbReference type="ARBA" id="ARBA00022801"/>
    </source>
</evidence>
<dbReference type="PIRSF" id="PIRSF016939">
    <property type="entry name" value="ADP_ribslarg_hdr"/>
    <property type="match status" value="1"/>
</dbReference>
<dbReference type="GO" id="GO:0003875">
    <property type="term" value="F:ADP-ribosylarginine hydrolase activity"/>
    <property type="evidence" value="ECO:0007669"/>
    <property type="project" value="UniProtKB-EC"/>
</dbReference>
<dbReference type="SUPFAM" id="SSF101478">
    <property type="entry name" value="ADP-ribosylglycohydrolase"/>
    <property type="match status" value="1"/>
</dbReference>
<dbReference type="Gene3D" id="1.10.4080.10">
    <property type="entry name" value="ADP-ribosylation/Crystallin J1"/>
    <property type="match status" value="1"/>
</dbReference>
<dbReference type="EMBL" id="LSMT01000115">
    <property type="protein sequence ID" value="PFX26944.1"/>
    <property type="molecule type" value="Genomic_DNA"/>
</dbReference>
<feature type="binding site" evidence="8">
    <location>
        <position position="69"/>
    </location>
    <ligand>
        <name>Mg(2+)</name>
        <dbReference type="ChEBI" id="CHEBI:18420"/>
        <label>1</label>
    </ligand>
</feature>
<keyword evidence="10" id="KW-1185">Reference proteome</keyword>
<dbReference type="FunFam" id="1.10.4080.10:FF:000002">
    <property type="entry name" value="ADP-ribosylarginine hydrolase isoform X1"/>
    <property type="match status" value="1"/>
</dbReference>
<name>A0A2B4S8F1_STYPI</name>
<evidence type="ECO:0000256" key="8">
    <source>
        <dbReference type="PIRSR" id="PIRSR605502-1"/>
    </source>
</evidence>
<keyword evidence="2 9" id="KW-0378">Hydrolase</keyword>
<sequence>MMFRCLHGLARRMPSVDQFKASMVLSAVGDALGYKNGEWEFCHCGETIHQQLQTLGGLKKIDIKGWIVSDDTVLHLATAEALVSPWKTREELFLKLAANYKAGMRDMRGRAPGGTTASSCAQLRPLVSQGYVIPFNPNGGGCGAAMRSMCIGLIYHSPDKLEDLIAISIESGRMTHNNPTGYLGSLASSLFTSFAVQGKPVREWGAELLSTLPKAMKYIEEVGRDVEENKQHWSYFTEAWTKYLSLRGILQGNGDPVFPEPFHIRERDAFYESVSFSGWGGASGHDAPMIAYDALLGAGASWEELCSRAMFHSGDSDSTGVIAAAWWGALYGMDSVPKGNYKNLEYRKRIEKVAADLFAKAGDLE</sequence>
<accession>A0A2B4S8F1</accession>
<comment type="caution">
    <text evidence="9">The sequence shown here is derived from an EMBL/GenBank/DDBJ whole genome shotgun (WGS) entry which is preliminary data.</text>
</comment>
<evidence type="ECO:0000256" key="5">
    <source>
        <dbReference type="ARBA" id="ARBA00049773"/>
    </source>
</evidence>
<feature type="binding site" evidence="8">
    <location>
        <position position="317"/>
    </location>
    <ligand>
        <name>Mg(2+)</name>
        <dbReference type="ChEBI" id="CHEBI:18420"/>
        <label>1</label>
    </ligand>
</feature>
<dbReference type="GO" id="GO:0051725">
    <property type="term" value="P:protein de-ADP-ribosylation"/>
    <property type="evidence" value="ECO:0007669"/>
    <property type="project" value="InterPro"/>
</dbReference>
<proteinExistence type="inferred from homology"/>
<organism evidence="9 10">
    <name type="scientific">Stylophora pistillata</name>
    <name type="common">Smooth cauliflower coral</name>
    <dbReference type="NCBI Taxonomy" id="50429"/>
    <lineage>
        <taxon>Eukaryota</taxon>
        <taxon>Metazoa</taxon>
        <taxon>Cnidaria</taxon>
        <taxon>Anthozoa</taxon>
        <taxon>Hexacorallia</taxon>
        <taxon>Scleractinia</taxon>
        <taxon>Astrocoeniina</taxon>
        <taxon>Pocilloporidae</taxon>
        <taxon>Stylophora</taxon>
    </lineage>
</organism>
<dbReference type="Pfam" id="PF03747">
    <property type="entry name" value="ADP_ribosyl_GH"/>
    <property type="match status" value="1"/>
</dbReference>
<dbReference type="InterPro" id="IPR012108">
    <property type="entry name" value="ADP-ribosylarg_hydro"/>
</dbReference>
<evidence type="ECO:0000256" key="6">
    <source>
        <dbReference type="ARBA" id="ARBA00049798"/>
    </source>
</evidence>
<dbReference type="OrthoDB" id="5984205at2759"/>
<comment type="similarity">
    <text evidence="1">Belongs to the ADP-ribosylglycohydrolase family.</text>
</comment>
<feature type="binding site" evidence="8">
    <location>
        <position position="70"/>
    </location>
    <ligand>
        <name>Mg(2+)</name>
        <dbReference type="ChEBI" id="CHEBI:18420"/>
        <label>1</label>
    </ligand>
</feature>
<comment type="function">
    <text evidence="3">Specifically acts as an arginine mono-ADP-ribosylhydrolase by mediating the removal of mono-ADP-ribose attached to arginine residues on proteins.</text>
</comment>
<evidence type="ECO:0000256" key="1">
    <source>
        <dbReference type="ARBA" id="ARBA00010702"/>
    </source>
</evidence>
<keyword evidence="8" id="KW-0460">Magnesium</keyword>
<dbReference type="Proteomes" id="UP000225706">
    <property type="component" value="Unassembled WGS sequence"/>
</dbReference>
<dbReference type="PANTHER" id="PTHR16222">
    <property type="entry name" value="ADP-RIBOSYLGLYCOHYDROLASE"/>
    <property type="match status" value="1"/>
</dbReference>
<feature type="binding site" evidence="8">
    <location>
        <position position="71"/>
    </location>
    <ligand>
        <name>Mg(2+)</name>
        <dbReference type="ChEBI" id="CHEBI:18420"/>
        <label>1</label>
    </ligand>
</feature>
<evidence type="ECO:0000313" key="9">
    <source>
        <dbReference type="EMBL" id="PFX26944.1"/>
    </source>
</evidence>